<accession>A0A383ATZ9</accession>
<feature type="compositionally biased region" description="Basic residues" evidence="1">
    <location>
        <begin position="1"/>
        <end position="10"/>
    </location>
</feature>
<feature type="compositionally biased region" description="Basic and acidic residues" evidence="1">
    <location>
        <begin position="11"/>
        <end position="26"/>
    </location>
</feature>
<organism evidence="2">
    <name type="scientific">marine metagenome</name>
    <dbReference type="NCBI Taxonomy" id="408172"/>
    <lineage>
        <taxon>unclassified sequences</taxon>
        <taxon>metagenomes</taxon>
        <taxon>ecological metagenomes</taxon>
    </lineage>
</organism>
<protein>
    <submittedName>
        <fullName evidence="2">Uncharacterized protein</fullName>
    </submittedName>
</protein>
<feature type="non-terminal residue" evidence="2">
    <location>
        <position position="26"/>
    </location>
</feature>
<feature type="region of interest" description="Disordered" evidence="1">
    <location>
        <begin position="1"/>
        <end position="26"/>
    </location>
</feature>
<reference evidence="2" key="1">
    <citation type="submission" date="2018-05" db="EMBL/GenBank/DDBJ databases">
        <authorList>
            <person name="Lanie J.A."/>
            <person name="Ng W.-L."/>
            <person name="Kazmierczak K.M."/>
            <person name="Andrzejewski T.M."/>
            <person name="Davidsen T.M."/>
            <person name="Wayne K.J."/>
            <person name="Tettelin H."/>
            <person name="Glass J.I."/>
            <person name="Rusch D."/>
            <person name="Podicherti R."/>
            <person name="Tsui H.-C.T."/>
            <person name="Winkler M.E."/>
        </authorList>
    </citation>
    <scope>NUCLEOTIDE SEQUENCE</scope>
</reference>
<proteinExistence type="predicted"/>
<evidence type="ECO:0000256" key="1">
    <source>
        <dbReference type="SAM" id="MobiDB-lite"/>
    </source>
</evidence>
<gene>
    <name evidence="2" type="ORF">METZ01_LOCUS464161</name>
</gene>
<sequence length="26" mass="3084">MAWNYKKSKPVKMEESKVITDPRSET</sequence>
<name>A0A383ATZ9_9ZZZZ</name>
<dbReference type="EMBL" id="UINC01194959">
    <property type="protein sequence ID" value="SVE11307.1"/>
    <property type="molecule type" value="Genomic_DNA"/>
</dbReference>
<dbReference type="AlphaFoldDB" id="A0A383ATZ9"/>
<evidence type="ECO:0000313" key="2">
    <source>
        <dbReference type="EMBL" id="SVE11307.1"/>
    </source>
</evidence>